<dbReference type="Proteomes" id="UP000286100">
    <property type="component" value="Unassembled WGS sequence"/>
</dbReference>
<evidence type="ECO:0000259" key="10">
    <source>
        <dbReference type="Pfam" id="PF00155"/>
    </source>
</evidence>
<dbReference type="InterPro" id="IPR015424">
    <property type="entry name" value="PyrdxlP-dep_Trfase"/>
</dbReference>
<accession>A0A418WL83</accession>
<evidence type="ECO:0000313" key="12">
    <source>
        <dbReference type="Proteomes" id="UP000286100"/>
    </source>
</evidence>
<dbReference type="OrthoDB" id="9799304at2"/>
<evidence type="ECO:0000256" key="8">
    <source>
        <dbReference type="ARBA" id="ARBA00029996"/>
    </source>
</evidence>
<dbReference type="Gene3D" id="3.40.640.10">
    <property type="entry name" value="Type I PLP-dependent aspartate aminotransferase-like (Major domain)"/>
    <property type="match status" value="1"/>
</dbReference>
<keyword evidence="5" id="KW-0169">Cobalamin biosynthesis</keyword>
<dbReference type="GO" id="GO:0030170">
    <property type="term" value="F:pyridoxal phosphate binding"/>
    <property type="evidence" value="ECO:0007669"/>
    <property type="project" value="InterPro"/>
</dbReference>
<dbReference type="UniPathway" id="UPA00148"/>
<organism evidence="11 12">
    <name type="scientific">Sphingomonas cavernae</name>
    <dbReference type="NCBI Taxonomy" id="2320861"/>
    <lineage>
        <taxon>Bacteria</taxon>
        <taxon>Pseudomonadati</taxon>
        <taxon>Pseudomonadota</taxon>
        <taxon>Alphaproteobacteria</taxon>
        <taxon>Sphingomonadales</taxon>
        <taxon>Sphingomonadaceae</taxon>
        <taxon>Sphingomonas</taxon>
    </lineage>
</organism>
<dbReference type="PANTHER" id="PTHR42885">
    <property type="entry name" value="HISTIDINOL-PHOSPHATE AMINOTRANSFERASE-RELATED"/>
    <property type="match status" value="1"/>
</dbReference>
<sequence length="341" mass="35947">MAQSTIQDNDIAAWCVHGGRLAEAAAAFPEAPRPWIDLSTGINPHGWDAARAGPIDWRSLPEDAALQALETAAAAHFGAPPDHVCAVPGTELGLRELATLGLPGPVRHVAPGYGTHAFLARDGAIMAEALAGEADRGGTIVLANPNNPDGRIWRVETLFDAASRLAALGGLLIVDEAFADVDPAIGLLPVLPEDLRAQVIVLRSFGKFFGLAGLRLGFVCAAPARLAALRDRLGSWPVSSAAIAIGSAAYRDAAWIAATRTRLREDGARLDALLVAHGLSVRGGCPLFRLAETADARALFARLIRNGILTRPFEHASDWLRLGLPGDADAWARVETVLRHG</sequence>
<keyword evidence="7 11" id="KW-0456">Lyase</keyword>
<evidence type="ECO:0000256" key="6">
    <source>
        <dbReference type="ARBA" id="ARBA00022898"/>
    </source>
</evidence>
<dbReference type="InterPro" id="IPR004839">
    <property type="entry name" value="Aminotransferase_I/II_large"/>
</dbReference>
<dbReference type="InterPro" id="IPR004838">
    <property type="entry name" value="NHTrfase_class1_PyrdxlP-BS"/>
</dbReference>
<dbReference type="Gene3D" id="3.90.1150.10">
    <property type="entry name" value="Aspartate Aminotransferase, domain 1"/>
    <property type="match status" value="1"/>
</dbReference>
<name>A0A418WL83_9SPHN</name>
<dbReference type="InterPro" id="IPR005860">
    <property type="entry name" value="CobD"/>
</dbReference>
<evidence type="ECO:0000256" key="9">
    <source>
        <dbReference type="ARBA" id="ARBA00048531"/>
    </source>
</evidence>
<evidence type="ECO:0000256" key="7">
    <source>
        <dbReference type="ARBA" id="ARBA00023239"/>
    </source>
</evidence>
<evidence type="ECO:0000256" key="5">
    <source>
        <dbReference type="ARBA" id="ARBA00022573"/>
    </source>
</evidence>
<dbReference type="InterPro" id="IPR015422">
    <property type="entry name" value="PyrdxlP-dep_Trfase_small"/>
</dbReference>
<dbReference type="CDD" id="cd00609">
    <property type="entry name" value="AAT_like"/>
    <property type="match status" value="1"/>
</dbReference>
<keyword evidence="12" id="KW-1185">Reference proteome</keyword>
<dbReference type="GO" id="GO:0009236">
    <property type="term" value="P:cobalamin biosynthetic process"/>
    <property type="evidence" value="ECO:0007669"/>
    <property type="project" value="UniProtKB-UniPathway"/>
</dbReference>
<dbReference type="Pfam" id="PF00155">
    <property type="entry name" value="Aminotran_1_2"/>
    <property type="match status" value="1"/>
</dbReference>
<comment type="pathway">
    <text evidence="3">Cofactor biosynthesis; adenosylcobalamin biosynthesis.</text>
</comment>
<dbReference type="InterPro" id="IPR015421">
    <property type="entry name" value="PyrdxlP-dep_Trfase_major"/>
</dbReference>
<dbReference type="EMBL" id="QYUM01000003">
    <property type="protein sequence ID" value="RJF90712.1"/>
    <property type="molecule type" value="Genomic_DNA"/>
</dbReference>
<comment type="catalytic activity">
    <reaction evidence="9">
        <text>O-phospho-L-threonine + H(+) = (R)-1-aminopropan-2-yl phosphate + CO2</text>
        <dbReference type="Rhea" id="RHEA:11492"/>
        <dbReference type="ChEBI" id="CHEBI:15378"/>
        <dbReference type="ChEBI" id="CHEBI:16526"/>
        <dbReference type="ChEBI" id="CHEBI:58563"/>
        <dbReference type="ChEBI" id="CHEBI:58675"/>
        <dbReference type="EC" id="4.1.1.81"/>
    </reaction>
</comment>
<dbReference type="EC" id="4.1.1.81" evidence="4"/>
<proteinExistence type="predicted"/>
<evidence type="ECO:0000313" key="11">
    <source>
        <dbReference type="EMBL" id="RJF90712.1"/>
    </source>
</evidence>
<dbReference type="AlphaFoldDB" id="A0A418WL83"/>
<evidence type="ECO:0000256" key="1">
    <source>
        <dbReference type="ARBA" id="ARBA00001933"/>
    </source>
</evidence>
<dbReference type="PROSITE" id="PS00105">
    <property type="entry name" value="AA_TRANSFER_CLASS_1"/>
    <property type="match status" value="1"/>
</dbReference>
<protein>
    <recommendedName>
        <fullName evidence="4">threonine-phosphate decarboxylase</fullName>
        <ecNumber evidence="4">4.1.1.81</ecNumber>
    </recommendedName>
    <alternativeName>
        <fullName evidence="8">L-threonine-O-3-phosphate decarboxylase</fullName>
    </alternativeName>
</protein>
<dbReference type="NCBIfam" id="TIGR01140">
    <property type="entry name" value="L_thr_O3P_dcar"/>
    <property type="match status" value="1"/>
</dbReference>
<feature type="domain" description="Aminotransferase class I/classII large" evidence="10">
    <location>
        <begin position="137"/>
        <end position="324"/>
    </location>
</feature>
<comment type="caution">
    <text evidence="11">The sequence shown here is derived from an EMBL/GenBank/DDBJ whole genome shotgun (WGS) entry which is preliminary data.</text>
</comment>
<evidence type="ECO:0000256" key="4">
    <source>
        <dbReference type="ARBA" id="ARBA00012285"/>
    </source>
</evidence>
<dbReference type="PANTHER" id="PTHR42885:SF1">
    <property type="entry name" value="THREONINE-PHOSPHATE DECARBOXYLASE"/>
    <property type="match status" value="1"/>
</dbReference>
<evidence type="ECO:0000256" key="3">
    <source>
        <dbReference type="ARBA" id="ARBA00004953"/>
    </source>
</evidence>
<dbReference type="SUPFAM" id="SSF53383">
    <property type="entry name" value="PLP-dependent transferases"/>
    <property type="match status" value="1"/>
</dbReference>
<reference evidence="11 12" key="1">
    <citation type="submission" date="2018-09" db="EMBL/GenBank/DDBJ databases">
        <authorList>
            <person name="Zhu H."/>
        </authorList>
    </citation>
    <scope>NUCLEOTIDE SEQUENCE [LARGE SCALE GENOMIC DNA]</scope>
    <source>
        <strain evidence="11 12">K2R01-6</strain>
    </source>
</reference>
<gene>
    <name evidence="11" type="ORF">D3876_10925</name>
</gene>
<dbReference type="GO" id="GO:0048472">
    <property type="term" value="F:threonine-phosphate decarboxylase activity"/>
    <property type="evidence" value="ECO:0007669"/>
    <property type="project" value="UniProtKB-EC"/>
</dbReference>
<dbReference type="RefSeq" id="WP_119762122.1">
    <property type="nucleotide sequence ID" value="NZ_QYUM01000003.1"/>
</dbReference>
<comment type="cofactor">
    <cofactor evidence="1">
        <name>pyridoxal 5'-phosphate</name>
        <dbReference type="ChEBI" id="CHEBI:597326"/>
    </cofactor>
</comment>
<comment type="function">
    <text evidence="2">Decarboxylates L-threonine-O-3-phosphate to yield (R)-1-amino-2-propanol O-2-phosphate, the precursor for the linkage between the nucleotide loop and the corrin ring in cobalamin.</text>
</comment>
<evidence type="ECO:0000256" key="2">
    <source>
        <dbReference type="ARBA" id="ARBA00003444"/>
    </source>
</evidence>
<keyword evidence="6" id="KW-0663">Pyridoxal phosphate</keyword>